<feature type="coiled-coil region" evidence="4">
    <location>
        <begin position="330"/>
        <end position="389"/>
    </location>
</feature>
<dbReference type="SMART" id="SM00304">
    <property type="entry name" value="HAMP"/>
    <property type="match status" value="2"/>
</dbReference>
<dbReference type="PANTHER" id="PTHR43531:SF11">
    <property type="entry name" value="METHYL-ACCEPTING CHEMOTAXIS PROTEIN 3"/>
    <property type="match status" value="1"/>
</dbReference>
<feature type="domain" description="HAMP" evidence="7">
    <location>
        <begin position="300"/>
        <end position="345"/>
    </location>
</feature>
<dbReference type="SUPFAM" id="SSF58104">
    <property type="entry name" value="Methyl-accepting chemotaxis protein (MCP) signaling domain"/>
    <property type="match status" value="1"/>
</dbReference>
<dbReference type="InterPro" id="IPR003660">
    <property type="entry name" value="HAMP_dom"/>
</dbReference>
<geneLocation type="plasmid" evidence="8">
    <name>unnamed</name>
</geneLocation>
<dbReference type="InterPro" id="IPR051310">
    <property type="entry name" value="MCP_chemotaxis"/>
</dbReference>
<dbReference type="EMBL" id="JAKVIN010000007">
    <property type="protein sequence ID" value="MCJ8150778.1"/>
    <property type="molecule type" value="Genomic_DNA"/>
</dbReference>
<keyword evidence="5" id="KW-0812">Transmembrane</keyword>
<protein>
    <submittedName>
        <fullName evidence="8">Methyl-accepting chemotaxis protein</fullName>
    </submittedName>
</protein>
<keyword evidence="5" id="KW-0472">Membrane</keyword>
<dbReference type="Pfam" id="PF00015">
    <property type="entry name" value="MCPsignal"/>
    <property type="match status" value="1"/>
</dbReference>
<dbReference type="PROSITE" id="PS50885">
    <property type="entry name" value="HAMP"/>
    <property type="match status" value="2"/>
</dbReference>
<dbReference type="SMART" id="SM00283">
    <property type="entry name" value="MA"/>
    <property type="match status" value="1"/>
</dbReference>
<dbReference type="Proteomes" id="UP001201844">
    <property type="component" value="Unassembled WGS sequence"/>
</dbReference>
<comment type="caution">
    <text evidence="8">The sequence shown here is derived from an EMBL/GenBank/DDBJ whole genome shotgun (WGS) entry which is preliminary data.</text>
</comment>
<proteinExistence type="inferred from homology"/>
<evidence type="ECO:0000259" key="7">
    <source>
        <dbReference type="PROSITE" id="PS50885"/>
    </source>
</evidence>
<dbReference type="PROSITE" id="PS50111">
    <property type="entry name" value="CHEMOTAXIS_TRANSDUC_2"/>
    <property type="match status" value="1"/>
</dbReference>
<keyword evidence="4" id="KW-0175">Coiled coil</keyword>
<feature type="transmembrane region" description="Helical" evidence="5">
    <location>
        <begin position="12"/>
        <end position="32"/>
    </location>
</feature>
<evidence type="ECO:0000256" key="1">
    <source>
        <dbReference type="ARBA" id="ARBA00022500"/>
    </source>
</evidence>
<evidence type="ECO:0000259" key="6">
    <source>
        <dbReference type="PROSITE" id="PS50111"/>
    </source>
</evidence>
<evidence type="ECO:0000256" key="3">
    <source>
        <dbReference type="PROSITE-ProRule" id="PRU00284"/>
    </source>
</evidence>
<accession>A0ABT0CQC3</accession>
<evidence type="ECO:0000256" key="5">
    <source>
        <dbReference type="SAM" id="Phobius"/>
    </source>
</evidence>
<keyword evidence="5" id="KW-1133">Transmembrane helix</keyword>
<keyword evidence="3" id="KW-0807">Transducer</keyword>
<organism evidence="8 9">
    <name type="scientific">Shinella sedimenti</name>
    <dbReference type="NCBI Taxonomy" id="2919913"/>
    <lineage>
        <taxon>Bacteria</taxon>
        <taxon>Pseudomonadati</taxon>
        <taxon>Pseudomonadota</taxon>
        <taxon>Alphaproteobacteria</taxon>
        <taxon>Hyphomicrobiales</taxon>
        <taxon>Rhizobiaceae</taxon>
        <taxon>Shinella</taxon>
    </lineage>
</organism>
<dbReference type="InterPro" id="IPR004089">
    <property type="entry name" value="MCPsignal_dom"/>
</dbReference>
<dbReference type="Gene3D" id="1.10.287.950">
    <property type="entry name" value="Methyl-accepting chemotaxis protein"/>
    <property type="match status" value="1"/>
</dbReference>
<evidence type="ECO:0000256" key="4">
    <source>
        <dbReference type="SAM" id="Coils"/>
    </source>
</evidence>
<dbReference type="RefSeq" id="WP_241602737.1">
    <property type="nucleotide sequence ID" value="NZ_JAKVIN010000007.1"/>
</dbReference>
<dbReference type="PANTHER" id="PTHR43531">
    <property type="entry name" value="PROTEIN ICFG"/>
    <property type="match status" value="1"/>
</dbReference>
<evidence type="ECO:0000313" key="8">
    <source>
        <dbReference type="EMBL" id="MCJ8150778.1"/>
    </source>
</evidence>
<evidence type="ECO:0000313" key="9">
    <source>
        <dbReference type="Proteomes" id="UP001201844"/>
    </source>
</evidence>
<reference evidence="8 9" key="1">
    <citation type="submission" date="2022-02" db="EMBL/GenBank/DDBJ databases">
        <title>Shinella B3.7 sp. nov., isolated from Sediment (Zhairuo Island).</title>
        <authorList>
            <person name="Chen G."/>
        </authorList>
    </citation>
    <scope>NUCLEOTIDE SEQUENCE [LARGE SCALE GENOMIC DNA]</scope>
    <source>
        <strain evidence="8 9">B3.7</strain>
        <plasmid evidence="8">unnamed</plasmid>
    </source>
</reference>
<sequence>MSLLEKIKIRSKILLLILPVSAIGLVGVGVVANSYKNADTRYSDFIAKDNAAATLLARASTSLVGVTYNAYQLLEYDSHSAYIPDIRTEYDASKVALVRFLDAAAALTPQNQAELAVFRQKAVDVLKTLDQAVASASKGDQAAAKSLLAQSDPAVAKWRADLRKWNDANLDAIVAKSNFLTAQTNSTIINSLAVVILLFVAFVGLSLFVAARGITKPIDRLRLRMQTLIEGNIADDIPCKQRADEVGEMARAVEVFLQNARDRIRLEEEATANRSLSEKERSEREDQAAKDAADIEFASNHVAKGLAALADGNVSYRIHDVFVSQVDYVRQDFNRSAEKLESALKNVADNARGIDAGTNEIRSAAEDLSKRTEQQAAAVEQTAAALEEITTAMRDSTKRAQEAGQLVGRARAGAEQSGEVVRKAVTAMERIEKSSDEIGNIIGVIDEIAFQTNLLALNAGVEAARAGEAGKGFAVVAQEVRELAQRSAHAAKEIKALITASNSQVQEGVQLVGETGRALETIVSEVQEINRHVSAIVDSAQEQASGLQQINTAVNQMDQDTQKNAAMVEETTAATHGLAREVGSLSELLGQFKLSQAGAAINRPVPVQQAGAGIQRAPVASPARKLSRRLSSAFGGNAAEKDDWEEF</sequence>
<dbReference type="Pfam" id="PF00672">
    <property type="entry name" value="HAMP"/>
    <property type="match status" value="1"/>
</dbReference>
<dbReference type="Gene3D" id="6.10.340.10">
    <property type="match status" value="1"/>
</dbReference>
<name>A0ABT0CQC3_9HYPH</name>
<keyword evidence="8" id="KW-0614">Plasmid</keyword>
<feature type="domain" description="Methyl-accepting transducer" evidence="6">
    <location>
        <begin position="350"/>
        <end position="579"/>
    </location>
</feature>
<keyword evidence="9" id="KW-1185">Reference proteome</keyword>
<evidence type="ECO:0000256" key="2">
    <source>
        <dbReference type="ARBA" id="ARBA00029447"/>
    </source>
</evidence>
<feature type="transmembrane region" description="Helical" evidence="5">
    <location>
        <begin position="192"/>
        <end position="215"/>
    </location>
</feature>
<feature type="domain" description="HAMP" evidence="7">
    <location>
        <begin position="212"/>
        <end position="265"/>
    </location>
</feature>
<comment type="similarity">
    <text evidence="2">Belongs to the methyl-accepting chemotaxis (MCP) protein family.</text>
</comment>
<keyword evidence="1" id="KW-0145">Chemotaxis</keyword>
<dbReference type="CDD" id="cd11386">
    <property type="entry name" value="MCP_signal"/>
    <property type="match status" value="1"/>
</dbReference>
<gene>
    <name evidence="8" type="ORF">MKI86_16635</name>
</gene>